<reference evidence="2 3" key="1">
    <citation type="submission" date="2021-06" db="EMBL/GenBank/DDBJ databases">
        <title>Caerostris extrusa draft genome.</title>
        <authorList>
            <person name="Kono N."/>
            <person name="Arakawa K."/>
        </authorList>
    </citation>
    <scope>NUCLEOTIDE SEQUENCE [LARGE SCALE GENOMIC DNA]</scope>
</reference>
<dbReference type="AlphaFoldDB" id="A0AAV4XCI2"/>
<dbReference type="EMBL" id="BPLR01000212">
    <property type="protein sequence ID" value="GIY92961.1"/>
    <property type="molecule type" value="Genomic_DNA"/>
</dbReference>
<evidence type="ECO:0000256" key="1">
    <source>
        <dbReference type="SAM" id="MobiDB-lite"/>
    </source>
</evidence>
<feature type="region of interest" description="Disordered" evidence="1">
    <location>
        <begin position="1"/>
        <end position="24"/>
    </location>
</feature>
<feature type="compositionally biased region" description="Basic and acidic residues" evidence="1">
    <location>
        <begin position="194"/>
        <end position="206"/>
    </location>
</feature>
<protein>
    <submittedName>
        <fullName evidence="2">Uncharacterized protein</fullName>
    </submittedName>
</protein>
<dbReference type="Proteomes" id="UP001054945">
    <property type="component" value="Unassembled WGS sequence"/>
</dbReference>
<proteinExistence type="predicted"/>
<comment type="caution">
    <text evidence="2">The sequence shown here is derived from an EMBL/GenBank/DDBJ whole genome shotgun (WGS) entry which is preliminary data.</text>
</comment>
<sequence>MDEVGNKNNSNMYSSENKSPITTFSPRRNALIEQLTLNSNMDSNFHEKSCISTSNFPVPNNNKLENSSSTDEFTSFSNKNMDELENKKNIACQTEILSEIFEKYIDLNALISALHHIKIASKHKFESIIENLKSSTPGVEISLDSNNVLQMENTLTKLKETKLFYSNDTEESSNFEEMEFETTSSFGTESSSRISDDVRPDQKVPAEDSLYAKEMYSGSNGM</sequence>
<keyword evidence="3" id="KW-1185">Reference proteome</keyword>
<gene>
    <name evidence="2" type="ORF">CEXT_660301</name>
</gene>
<evidence type="ECO:0000313" key="3">
    <source>
        <dbReference type="Proteomes" id="UP001054945"/>
    </source>
</evidence>
<name>A0AAV4XCI2_CAEEX</name>
<organism evidence="2 3">
    <name type="scientific">Caerostris extrusa</name>
    <name type="common">Bark spider</name>
    <name type="synonym">Caerostris bankana</name>
    <dbReference type="NCBI Taxonomy" id="172846"/>
    <lineage>
        <taxon>Eukaryota</taxon>
        <taxon>Metazoa</taxon>
        <taxon>Ecdysozoa</taxon>
        <taxon>Arthropoda</taxon>
        <taxon>Chelicerata</taxon>
        <taxon>Arachnida</taxon>
        <taxon>Araneae</taxon>
        <taxon>Araneomorphae</taxon>
        <taxon>Entelegynae</taxon>
        <taxon>Araneoidea</taxon>
        <taxon>Araneidae</taxon>
        <taxon>Caerostris</taxon>
    </lineage>
</organism>
<feature type="region of interest" description="Disordered" evidence="1">
    <location>
        <begin position="174"/>
        <end position="222"/>
    </location>
</feature>
<accession>A0AAV4XCI2</accession>
<evidence type="ECO:0000313" key="2">
    <source>
        <dbReference type="EMBL" id="GIY92961.1"/>
    </source>
</evidence>
<feature type="compositionally biased region" description="Low complexity" evidence="1">
    <location>
        <begin position="181"/>
        <end position="192"/>
    </location>
</feature>